<evidence type="ECO:0000256" key="2">
    <source>
        <dbReference type="HAMAP-Rule" id="MF_01103"/>
    </source>
</evidence>
<dbReference type="PANTHER" id="PTHR37300:SF1">
    <property type="entry name" value="UPF0291 PROTEIN YNZC"/>
    <property type="match status" value="1"/>
</dbReference>
<dbReference type="AlphaFoldDB" id="A0A6V7RKX2"/>
<name>A0A6V7RKX2_9STAP</name>
<comment type="similarity">
    <text evidence="2">Belongs to the UPF0291 family.</text>
</comment>
<dbReference type="HAMAP" id="MF_01103">
    <property type="entry name" value="UPF0291"/>
    <property type="match status" value="1"/>
</dbReference>
<dbReference type="GO" id="GO:0005737">
    <property type="term" value="C:cytoplasm"/>
    <property type="evidence" value="ECO:0007669"/>
    <property type="project" value="UniProtKB-SubCell"/>
</dbReference>
<sequence length="74" mass="8574">MLNDEQLKRLNALAKKKKEATISDTEMTELAELRKEYLSNFRQSFRNHIENAKVIDPEGNDVTPEKVKALQSKK</sequence>
<dbReference type="Gene3D" id="1.10.287.540">
    <property type="entry name" value="Helix hairpin bin"/>
    <property type="match status" value="1"/>
</dbReference>
<dbReference type="EMBL" id="CAJEWD010000008">
    <property type="protein sequence ID" value="CAD2078772.1"/>
    <property type="molecule type" value="Genomic_DNA"/>
</dbReference>
<comment type="caution">
    <text evidence="3">The sequence shown here is derived from an EMBL/GenBank/DDBJ whole genome shotgun (WGS) entry which is preliminary data.</text>
</comment>
<comment type="subcellular location">
    <subcellularLocation>
        <location evidence="2">Cytoplasm</location>
    </subcellularLocation>
</comment>
<dbReference type="RefSeq" id="WP_185125956.1">
    <property type="nucleotide sequence ID" value="NZ_CAJEWD010000008.1"/>
</dbReference>
<protein>
    <recommendedName>
        <fullName evidence="2">UPF0291 protein JEODO184_01480</fullName>
    </recommendedName>
</protein>
<organism evidence="3 4">
    <name type="scientific">Jeotgalicoccus meleagridis</name>
    <dbReference type="NCBI Taxonomy" id="2759181"/>
    <lineage>
        <taxon>Bacteria</taxon>
        <taxon>Bacillati</taxon>
        <taxon>Bacillota</taxon>
        <taxon>Bacilli</taxon>
        <taxon>Bacillales</taxon>
        <taxon>Staphylococcaceae</taxon>
        <taxon>Jeotgalicoccus</taxon>
    </lineage>
</organism>
<dbReference type="Proteomes" id="UP000589351">
    <property type="component" value="Unassembled WGS sequence"/>
</dbReference>
<dbReference type="Pfam" id="PF05979">
    <property type="entry name" value="DUF896"/>
    <property type="match status" value="1"/>
</dbReference>
<dbReference type="InterPro" id="IPR009242">
    <property type="entry name" value="DUF896"/>
</dbReference>
<proteinExistence type="inferred from homology"/>
<evidence type="ECO:0000313" key="3">
    <source>
        <dbReference type="EMBL" id="CAD2078772.1"/>
    </source>
</evidence>
<keyword evidence="4" id="KW-1185">Reference proteome</keyword>
<dbReference type="SUPFAM" id="SSF158221">
    <property type="entry name" value="YnzC-like"/>
    <property type="match status" value="1"/>
</dbReference>
<dbReference type="PANTHER" id="PTHR37300">
    <property type="entry name" value="UPF0291 PROTEIN CBO2609/CLC_2481"/>
    <property type="match status" value="1"/>
</dbReference>
<evidence type="ECO:0000313" key="4">
    <source>
        <dbReference type="Proteomes" id="UP000589351"/>
    </source>
</evidence>
<keyword evidence="1 2" id="KW-0963">Cytoplasm</keyword>
<gene>
    <name evidence="3" type="ORF">JEODO184_01480</name>
</gene>
<reference evidence="3 4" key="1">
    <citation type="submission" date="2020-07" db="EMBL/GenBank/DDBJ databases">
        <authorList>
            <person name="Criscuolo A."/>
        </authorList>
    </citation>
    <scope>NUCLEOTIDE SEQUENCE [LARGE SCALE GENOMIC DNA]</scope>
    <source>
        <strain evidence="3">CIP111649</strain>
    </source>
</reference>
<evidence type="ECO:0000256" key="1">
    <source>
        <dbReference type="ARBA" id="ARBA00022490"/>
    </source>
</evidence>
<accession>A0A6V7RKX2</accession>